<dbReference type="EMBL" id="JAKIKS010000177">
    <property type="protein sequence ID" value="MCL1127579.1"/>
    <property type="molecule type" value="Genomic_DNA"/>
</dbReference>
<evidence type="ECO:0000313" key="3">
    <source>
        <dbReference type="Proteomes" id="UP001203423"/>
    </source>
</evidence>
<proteinExistence type="predicted"/>
<reference evidence="2 3" key="1">
    <citation type="submission" date="2022-01" db="EMBL/GenBank/DDBJ databases">
        <title>Whole genome-based taxonomy of the Shewanellaceae.</title>
        <authorList>
            <person name="Martin-Rodriguez A.J."/>
        </authorList>
    </citation>
    <scope>NUCLEOTIDE SEQUENCE [LARGE SCALE GENOMIC DNA]</scope>
    <source>
        <strain evidence="2 3">DSM 17177</strain>
    </source>
</reference>
<dbReference type="Pfam" id="PF03050">
    <property type="entry name" value="DDE_Tnp_IS66"/>
    <property type="match status" value="1"/>
</dbReference>
<evidence type="ECO:0000313" key="2">
    <source>
        <dbReference type="EMBL" id="MCL1127579.1"/>
    </source>
</evidence>
<feature type="domain" description="Transposase IS66 central" evidence="1">
    <location>
        <begin position="1"/>
        <end position="55"/>
    </location>
</feature>
<organism evidence="2 3">
    <name type="scientific">Shewanella surugensis</name>
    <dbReference type="NCBI Taxonomy" id="212020"/>
    <lineage>
        <taxon>Bacteria</taxon>
        <taxon>Pseudomonadati</taxon>
        <taxon>Pseudomonadota</taxon>
        <taxon>Gammaproteobacteria</taxon>
        <taxon>Alteromonadales</taxon>
        <taxon>Shewanellaceae</taxon>
        <taxon>Shewanella</taxon>
    </lineage>
</organism>
<dbReference type="InterPro" id="IPR004291">
    <property type="entry name" value="Transposase_IS66_central"/>
</dbReference>
<accession>A0ABT0LIP7</accession>
<dbReference type="RefSeq" id="WP_248943019.1">
    <property type="nucleotide sequence ID" value="NZ_JAKIKS010000177.1"/>
</dbReference>
<feature type="non-terminal residue" evidence="2">
    <location>
        <position position="1"/>
    </location>
</feature>
<keyword evidence="3" id="KW-1185">Reference proteome</keyword>
<comment type="caution">
    <text evidence="2">The sequence shown here is derived from an EMBL/GenBank/DDBJ whole genome shotgun (WGS) entry which is preliminary data.</text>
</comment>
<dbReference type="Proteomes" id="UP001203423">
    <property type="component" value="Unassembled WGS sequence"/>
</dbReference>
<evidence type="ECO:0000259" key="1">
    <source>
        <dbReference type="Pfam" id="PF03050"/>
    </source>
</evidence>
<protein>
    <submittedName>
        <fullName evidence="2">IS66 family transposase</fullName>
    </submittedName>
</protein>
<name>A0ABT0LIP7_9GAMM</name>
<sequence>LHADETTLKVINDERVKSYMWVYCSGADRRNDEPRYQNMRNIVLYDYQDGSRAGTWVLSQTA</sequence>
<gene>
    <name evidence="2" type="ORF">L2764_24670</name>
</gene>